<gene>
    <name evidence="2" type="ORF">GSF08_10710</name>
</gene>
<dbReference type="Pfam" id="PF00990">
    <property type="entry name" value="GGDEF"/>
    <property type="match status" value="1"/>
</dbReference>
<reference evidence="2 3" key="1">
    <citation type="submission" date="2019-12" db="EMBL/GenBank/DDBJ databases">
        <authorList>
            <person name="Yang R."/>
        </authorList>
    </citation>
    <scope>NUCLEOTIDE SEQUENCE [LARGE SCALE GENOMIC DNA]</scope>
    <source>
        <strain evidence="2 3">DONG20-135</strain>
    </source>
</reference>
<dbReference type="SMART" id="SM00267">
    <property type="entry name" value="GGDEF"/>
    <property type="match status" value="1"/>
</dbReference>
<name>A0A6N8UA88_9FIRM</name>
<dbReference type="GO" id="GO:0005886">
    <property type="term" value="C:plasma membrane"/>
    <property type="evidence" value="ECO:0007669"/>
    <property type="project" value="TreeGrafter"/>
</dbReference>
<dbReference type="GO" id="GO:1902201">
    <property type="term" value="P:negative regulation of bacterial-type flagellum-dependent cell motility"/>
    <property type="evidence" value="ECO:0007669"/>
    <property type="project" value="TreeGrafter"/>
</dbReference>
<protein>
    <submittedName>
        <fullName evidence="2">Diguanylate cyclase</fullName>
    </submittedName>
</protein>
<evidence type="ECO:0000313" key="3">
    <source>
        <dbReference type="Proteomes" id="UP000434036"/>
    </source>
</evidence>
<dbReference type="InterPro" id="IPR043128">
    <property type="entry name" value="Rev_trsase/Diguanyl_cyclase"/>
</dbReference>
<keyword evidence="3" id="KW-1185">Reference proteome</keyword>
<dbReference type="InterPro" id="IPR029787">
    <property type="entry name" value="Nucleotide_cyclase"/>
</dbReference>
<dbReference type="SUPFAM" id="SSF55073">
    <property type="entry name" value="Nucleotide cyclase"/>
    <property type="match status" value="1"/>
</dbReference>
<dbReference type="PROSITE" id="PS50887">
    <property type="entry name" value="GGDEF"/>
    <property type="match status" value="1"/>
</dbReference>
<dbReference type="InterPro" id="IPR050469">
    <property type="entry name" value="Diguanylate_Cyclase"/>
</dbReference>
<dbReference type="GO" id="GO:0043709">
    <property type="term" value="P:cell adhesion involved in single-species biofilm formation"/>
    <property type="evidence" value="ECO:0007669"/>
    <property type="project" value="TreeGrafter"/>
</dbReference>
<dbReference type="Proteomes" id="UP000434036">
    <property type="component" value="Unassembled WGS sequence"/>
</dbReference>
<dbReference type="Gene3D" id="3.30.70.270">
    <property type="match status" value="1"/>
</dbReference>
<dbReference type="PANTHER" id="PTHR45138">
    <property type="entry name" value="REGULATORY COMPONENTS OF SENSORY TRANSDUCTION SYSTEM"/>
    <property type="match status" value="1"/>
</dbReference>
<dbReference type="PANTHER" id="PTHR45138:SF9">
    <property type="entry name" value="DIGUANYLATE CYCLASE DGCM-RELATED"/>
    <property type="match status" value="1"/>
</dbReference>
<dbReference type="InterPro" id="IPR000160">
    <property type="entry name" value="GGDEF_dom"/>
</dbReference>
<dbReference type="CDD" id="cd01949">
    <property type="entry name" value="GGDEF"/>
    <property type="match status" value="1"/>
</dbReference>
<feature type="domain" description="GGDEF" evidence="1">
    <location>
        <begin position="1"/>
        <end position="134"/>
    </location>
</feature>
<organism evidence="2 3">
    <name type="scientific">Copranaerobaculum intestinale</name>
    <dbReference type="NCBI Taxonomy" id="2692629"/>
    <lineage>
        <taxon>Bacteria</taxon>
        <taxon>Bacillati</taxon>
        <taxon>Bacillota</taxon>
        <taxon>Erysipelotrichia</taxon>
        <taxon>Erysipelotrichales</taxon>
        <taxon>Erysipelotrichaceae</taxon>
        <taxon>Copranaerobaculum</taxon>
    </lineage>
</organism>
<dbReference type="AlphaFoldDB" id="A0A6N8UA88"/>
<dbReference type="EMBL" id="WUUQ01000006">
    <property type="protein sequence ID" value="MXQ74395.1"/>
    <property type="molecule type" value="Genomic_DNA"/>
</dbReference>
<sequence length="143" mass="16450">MFLMLDIDYFKQYNDLYGHVQGDVCIQKIANLIQKISHEENAISIRYGGEEFLVVKFSKHPFSAEAFAKKLLEAIKKEHIERSDTEQGCVSISAGLWYQKLHSIHHIEQGIKYADEALYEAKNAGRDQIVRSSCFDEMKDMSS</sequence>
<accession>A0A6N8UA88</accession>
<comment type="caution">
    <text evidence="2">The sequence shown here is derived from an EMBL/GenBank/DDBJ whole genome shotgun (WGS) entry which is preliminary data.</text>
</comment>
<reference evidence="2 3" key="2">
    <citation type="submission" date="2020-01" db="EMBL/GenBank/DDBJ databases">
        <title>Clostridiaceae sp. nov. isolated from the gut of human by culturomics.</title>
        <authorList>
            <person name="Chang Y."/>
        </authorList>
    </citation>
    <scope>NUCLEOTIDE SEQUENCE [LARGE SCALE GENOMIC DNA]</scope>
    <source>
        <strain evidence="2 3">DONG20-135</strain>
    </source>
</reference>
<dbReference type="NCBIfam" id="TIGR00254">
    <property type="entry name" value="GGDEF"/>
    <property type="match status" value="1"/>
</dbReference>
<evidence type="ECO:0000259" key="1">
    <source>
        <dbReference type="PROSITE" id="PS50887"/>
    </source>
</evidence>
<proteinExistence type="predicted"/>
<evidence type="ECO:0000313" key="2">
    <source>
        <dbReference type="EMBL" id="MXQ74395.1"/>
    </source>
</evidence>
<dbReference type="GO" id="GO:0052621">
    <property type="term" value="F:diguanylate cyclase activity"/>
    <property type="evidence" value="ECO:0007669"/>
    <property type="project" value="TreeGrafter"/>
</dbReference>